<dbReference type="OrthoDB" id="2535105at2759"/>
<feature type="transmembrane region" description="Helical" evidence="1">
    <location>
        <begin position="140"/>
        <end position="162"/>
    </location>
</feature>
<organism evidence="2 3">
    <name type="scientific">Heliocybe sulcata</name>
    <dbReference type="NCBI Taxonomy" id="5364"/>
    <lineage>
        <taxon>Eukaryota</taxon>
        <taxon>Fungi</taxon>
        <taxon>Dikarya</taxon>
        <taxon>Basidiomycota</taxon>
        <taxon>Agaricomycotina</taxon>
        <taxon>Agaricomycetes</taxon>
        <taxon>Gloeophyllales</taxon>
        <taxon>Gloeophyllaceae</taxon>
        <taxon>Heliocybe</taxon>
    </lineage>
</organism>
<dbReference type="PANTHER" id="PTHR40465">
    <property type="entry name" value="CHROMOSOME 1, WHOLE GENOME SHOTGUN SEQUENCE"/>
    <property type="match status" value="1"/>
</dbReference>
<dbReference type="EMBL" id="ML213515">
    <property type="protein sequence ID" value="TFK49731.1"/>
    <property type="molecule type" value="Genomic_DNA"/>
</dbReference>
<proteinExistence type="predicted"/>
<sequence length="278" mass="31553">MIIHPVEQSSQCGASGFRSVDPRSNLGRLRRYKLRQARIPVACSSVKVVSSAMSVIDTTLGTTLIGAIISTGMYGVTLGQTLIYWMNNDKDGWAMKAFVLALIFFETLQECFVLDALWYYLVVKCNGDPSGYSRSHRSLILQTVPTQAVAALVQCFFVLRILRFSRRNWIFVISAPIVLAFGCSTAYVVQALRHPTFASWHIGRSSAILKILDLTAASPRHRVVHVQIIDQYNNMIYRRFRTDYKSLDSSIHLPLRRRLQSNEFCISLVVFYRLESVF</sequence>
<feature type="transmembrane region" description="Helical" evidence="1">
    <location>
        <begin position="97"/>
        <end position="120"/>
    </location>
</feature>
<dbReference type="Proteomes" id="UP000305948">
    <property type="component" value="Unassembled WGS sequence"/>
</dbReference>
<feature type="transmembrane region" description="Helical" evidence="1">
    <location>
        <begin position="169"/>
        <end position="189"/>
    </location>
</feature>
<evidence type="ECO:0000256" key="1">
    <source>
        <dbReference type="SAM" id="Phobius"/>
    </source>
</evidence>
<keyword evidence="3" id="KW-1185">Reference proteome</keyword>
<reference evidence="2 3" key="1">
    <citation type="journal article" date="2019" name="Nat. Ecol. Evol.">
        <title>Megaphylogeny resolves global patterns of mushroom evolution.</title>
        <authorList>
            <person name="Varga T."/>
            <person name="Krizsan K."/>
            <person name="Foldi C."/>
            <person name="Dima B."/>
            <person name="Sanchez-Garcia M."/>
            <person name="Sanchez-Ramirez S."/>
            <person name="Szollosi G.J."/>
            <person name="Szarkandi J.G."/>
            <person name="Papp V."/>
            <person name="Albert L."/>
            <person name="Andreopoulos W."/>
            <person name="Angelini C."/>
            <person name="Antonin V."/>
            <person name="Barry K.W."/>
            <person name="Bougher N.L."/>
            <person name="Buchanan P."/>
            <person name="Buyck B."/>
            <person name="Bense V."/>
            <person name="Catcheside P."/>
            <person name="Chovatia M."/>
            <person name="Cooper J."/>
            <person name="Damon W."/>
            <person name="Desjardin D."/>
            <person name="Finy P."/>
            <person name="Geml J."/>
            <person name="Haridas S."/>
            <person name="Hughes K."/>
            <person name="Justo A."/>
            <person name="Karasinski D."/>
            <person name="Kautmanova I."/>
            <person name="Kiss B."/>
            <person name="Kocsube S."/>
            <person name="Kotiranta H."/>
            <person name="LaButti K.M."/>
            <person name="Lechner B.E."/>
            <person name="Liimatainen K."/>
            <person name="Lipzen A."/>
            <person name="Lukacs Z."/>
            <person name="Mihaltcheva S."/>
            <person name="Morgado L.N."/>
            <person name="Niskanen T."/>
            <person name="Noordeloos M.E."/>
            <person name="Ohm R.A."/>
            <person name="Ortiz-Santana B."/>
            <person name="Ovrebo C."/>
            <person name="Racz N."/>
            <person name="Riley R."/>
            <person name="Savchenko A."/>
            <person name="Shiryaev A."/>
            <person name="Soop K."/>
            <person name="Spirin V."/>
            <person name="Szebenyi C."/>
            <person name="Tomsovsky M."/>
            <person name="Tulloss R.E."/>
            <person name="Uehling J."/>
            <person name="Grigoriev I.V."/>
            <person name="Vagvolgyi C."/>
            <person name="Papp T."/>
            <person name="Martin F.M."/>
            <person name="Miettinen O."/>
            <person name="Hibbett D.S."/>
            <person name="Nagy L.G."/>
        </authorList>
    </citation>
    <scope>NUCLEOTIDE SEQUENCE [LARGE SCALE GENOMIC DNA]</scope>
    <source>
        <strain evidence="2 3">OMC1185</strain>
    </source>
</reference>
<gene>
    <name evidence="2" type="ORF">OE88DRAFT_373119</name>
</gene>
<evidence type="ECO:0000313" key="2">
    <source>
        <dbReference type="EMBL" id="TFK49731.1"/>
    </source>
</evidence>
<accession>A0A5C3N7G0</accession>
<evidence type="ECO:0000313" key="3">
    <source>
        <dbReference type="Proteomes" id="UP000305948"/>
    </source>
</evidence>
<name>A0A5C3N7G0_9AGAM</name>
<keyword evidence="1" id="KW-1133">Transmembrane helix</keyword>
<feature type="transmembrane region" description="Helical" evidence="1">
    <location>
        <begin position="62"/>
        <end position="85"/>
    </location>
</feature>
<keyword evidence="1" id="KW-0812">Transmembrane</keyword>
<keyword evidence="1" id="KW-0472">Membrane</keyword>
<dbReference type="PANTHER" id="PTHR40465:SF1">
    <property type="entry name" value="DUF6534 DOMAIN-CONTAINING PROTEIN"/>
    <property type="match status" value="1"/>
</dbReference>
<dbReference type="AlphaFoldDB" id="A0A5C3N7G0"/>
<protein>
    <submittedName>
        <fullName evidence="2">Uncharacterized protein</fullName>
    </submittedName>
</protein>